<evidence type="ECO:0008006" key="3">
    <source>
        <dbReference type="Google" id="ProtNLM"/>
    </source>
</evidence>
<proteinExistence type="predicted"/>
<evidence type="ECO:0000313" key="1">
    <source>
        <dbReference type="EMBL" id="NWC83097.1"/>
    </source>
</evidence>
<evidence type="ECO:0000313" key="2">
    <source>
        <dbReference type="Proteomes" id="UP000542695"/>
    </source>
</evidence>
<name>A0A179SMB1_PSEPU</name>
<comment type="caution">
    <text evidence="1">The sequence shown here is derived from an EMBL/GenBank/DDBJ whole genome shotgun (WGS) entry which is preliminary data.</text>
</comment>
<gene>
    <name evidence="1" type="ORF">HX798_22815</name>
</gene>
<sequence>MGKRKVFLKTDLNIPQVEHSHDANGSVIVLPEVIPPVHTKVNFGRNATRSRGIDFAFWYGVGIDSITYACQRQTERFLAQQDTGVEASTVASFCKGGLRHFLNFMILRATALSRELTLNAIDRALIDDFLGYLAGLGITTLSQSTHYTGMKCVLHALGRRGIISLVTTGDDATFPRNPFPNSGKSKGETPLPKRQRQAFTSALKQATLPIWNEDAVVTGELLAYALLTVALHTGRNATPLLEMGHDCLRAHPKDNSVFLVLWKRRGHSSSKVALRAESATERRLESTPTIKTNIERLIRRVLAHSETLRAEAPNDIKDCVWLYRVHRGPGVGTVIVLTDSALKLAAKKLVTDYGLVDTDGRPLRINISRLRKTFANRIFELLAGDLMTTAIALGNTPQVAGRNYLAPSADARRNWQFMGEIMVQELLSRTIGATYKTTPMGRCGDPVNGQYAPKREGEACFSFLNCLRCKHYAVTGDDLHRLFSFYFRVFAERTRMNKRRWAQEYAHIPRLIDDYIVAEGLRRGTFKSAVVEAAREQARRDPHPFWSSDVVESLEMFA</sequence>
<dbReference type="RefSeq" id="WP_041506143.1">
    <property type="nucleotide sequence ID" value="NZ_JACARV010000078.1"/>
</dbReference>
<dbReference type="EMBL" id="JACARV010000078">
    <property type="protein sequence ID" value="NWC83097.1"/>
    <property type="molecule type" value="Genomic_DNA"/>
</dbReference>
<reference evidence="1 2" key="1">
    <citation type="submission" date="2020-04" db="EMBL/GenBank/DDBJ databases">
        <title>Molecular characterization of pseudomonads from Agaricus bisporus reveal novel blotch 2 pathogens in Western Europe.</title>
        <authorList>
            <person name="Taparia T."/>
            <person name="Krijger M."/>
            <person name="Haynes E."/>
            <person name="Elpinstone J.G."/>
            <person name="Noble R."/>
            <person name="Van Der Wolf J."/>
        </authorList>
    </citation>
    <scope>NUCLEOTIDE SEQUENCE [LARGE SCALE GENOMIC DNA]</scope>
    <source>
        <strain evidence="1 2">P7765</strain>
    </source>
</reference>
<dbReference type="AlphaFoldDB" id="A0A179SMB1"/>
<organism evidence="1 2">
    <name type="scientific">Pseudomonas putida</name>
    <name type="common">Arthrobacter siderocapsulatus</name>
    <dbReference type="NCBI Taxonomy" id="303"/>
    <lineage>
        <taxon>Bacteria</taxon>
        <taxon>Pseudomonadati</taxon>
        <taxon>Pseudomonadota</taxon>
        <taxon>Gammaproteobacteria</taxon>
        <taxon>Pseudomonadales</taxon>
        <taxon>Pseudomonadaceae</taxon>
        <taxon>Pseudomonas</taxon>
    </lineage>
</organism>
<accession>A0A179SMB1</accession>
<protein>
    <recommendedName>
        <fullName evidence="3">Core-binding (CB) domain-containing protein</fullName>
    </recommendedName>
</protein>
<dbReference type="Proteomes" id="UP000542695">
    <property type="component" value="Unassembled WGS sequence"/>
</dbReference>